<keyword evidence="1" id="KW-0812">Transmembrane</keyword>
<protein>
    <submittedName>
        <fullName evidence="2">Uncharacterized protein</fullName>
    </submittedName>
</protein>
<reference evidence="2" key="1">
    <citation type="submission" date="2021-01" db="EMBL/GenBank/DDBJ databases">
        <authorList>
            <consortium name="Genoscope - CEA"/>
            <person name="William W."/>
        </authorList>
    </citation>
    <scope>NUCLEOTIDE SEQUENCE</scope>
</reference>
<comment type="caution">
    <text evidence="2">The sequence shown here is derived from an EMBL/GenBank/DDBJ whole genome shotgun (WGS) entry which is preliminary data.</text>
</comment>
<feature type="transmembrane region" description="Helical" evidence="1">
    <location>
        <begin position="212"/>
        <end position="231"/>
    </location>
</feature>
<dbReference type="AlphaFoldDB" id="A0A8S1RD36"/>
<evidence type="ECO:0000256" key="1">
    <source>
        <dbReference type="SAM" id="Phobius"/>
    </source>
</evidence>
<keyword evidence="3" id="KW-1185">Reference proteome</keyword>
<evidence type="ECO:0000313" key="3">
    <source>
        <dbReference type="Proteomes" id="UP000692954"/>
    </source>
</evidence>
<sequence length="233" mass="25708">MEYYAAGTDQVQYTFYFDFTVTIERASGAPVETAFRPLSYQSTVGCTTVEKCIAKADTKINFCQDPSACTNFASTPLDLHLNDQFIIQQKVTTTGLTGYHLTGTEVWYTGNGLNKKANIVNLDNLKPGAVNITLQAEIAWRNVTIKVTSILGNTQNGGKRLLAQTTYDTITGETNIIECIKAERQDTCGMCEEECLANGFARSDCSCEYCCSAQQTAFIFLALFIALFFALKY</sequence>
<dbReference type="EMBL" id="CAJJDN010000165">
    <property type="protein sequence ID" value="CAD8126201.1"/>
    <property type="molecule type" value="Genomic_DNA"/>
</dbReference>
<accession>A0A8S1RD36</accession>
<organism evidence="2 3">
    <name type="scientific">Paramecium sonneborni</name>
    <dbReference type="NCBI Taxonomy" id="65129"/>
    <lineage>
        <taxon>Eukaryota</taxon>
        <taxon>Sar</taxon>
        <taxon>Alveolata</taxon>
        <taxon>Ciliophora</taxon>
        <taxon>Intramacronucleata</taxon>
        <taxon>Oligohymenophorea</taxon>
        <taxon>Peniculida</taxon>
        <taxon>Parameciidae</taxon>
        <taxon>Paramecium</taxon>
    </lineage>
</organism>
<keyword evidence="1" id="KW-0472">Membrane</keyword>
<name>A0A8S1RD36_9CILI</name>
<dbReference type="Proteomes" id="UP000692954">
    <property type="component" value="Unassembled WGS sequence"/>
</dbReference>
<evidence type="ECO:0000313" key="2">
    <source>
        <dbReference type="EMBL" id="CAD8126201.1"/>
    </source>
</evidence>
<gene>
    <name evidence="2" type="ORF">PSON_ATCC_30995.1.T1650094</name>
</gene>
<proteinExistence type="predicted"/>
<keyword evidence="1" id="KW-1133">Transmembrane helix</keyword>